<dbReference type="SUPFAM" id="SSF46785">
    <property type="entry name" value="Winged helix' DNA-binding domain"/>
    <property type="match status" value="1"/>
</dbReference>
<gene>
    <name evidence="8" type="ORF">SAMN05444158_1994</name>
</gene>
<dbReference type="Gene3D" id="3.40.190.290">
    <property type="match status" value="1"/>
</dbReference>
<accession>A0A1H1S0T8</accession>
<dbReference type="Pfam" id="PF03466">
    <property type="entry name" value="LysR_substrate"/>
    <property type="match status" value="1"/>
</dbReference>
<keyword evidence="9" id="KW-1185">Reference proteome</keyword>
<evidence type="ECO:0000256" key="5">
    <source>
        <dbReference type="ARBA" id="ARBA00023163"/>
    </source>
</evidence>
<dbReference type="FunFam" id="1.10.10.10:FF:000001">
    <property type="entry name" value="LysR family transcriptional regulator"/>
    <property type="match status" value="1"/>
</dbReference>
<evidence type="ECO:0000256" key="4">
    <source>
        <dbReference type="ARBA" id="ARBA00023125"/>
    </source>
</evidence>
<evidence type="ECO:0000256" key="3">
    <source>
        <dbReference type="ARBA" id="ARBA00023015"/>
    </source>
</evidence>
<evidence type="ECO:0000256" key="6">
    <source>
        <dbReference type="SAM" id="MobiDB-lite"/>
    </source>
</evidence>
<dbReference type="InterPro" id="IPR036388">
    <property type="entry name" value="WH-like_DNA-bd_sf"/>
</dbReference>
<comment type="similarity">
    <text evidence="2">Belongs to the LysR transcriptional regulatory family.</text>
</comment>
<dbReference type="PANTHER" id="PTHR30419">
    <property type="entry name" value="HTH-TYPE TRANSCRIPTIONAL REGULATOR YBHD"/>
    <property type="match status" value="1"/>
</dbReference>
<dbReference type="GO" id="GO:0003677">
    <property type="term" value="F:DNA binding"/>
    <property type="evidence" value="ECO:0007669"/>
    <property type="project" value="UniProtKB-KW"/>
</dbReference>
<organism evidence="8 9">
    <name type="scientific">Bradyrhizobium canariense</name>
    <dbReference type="NCBI Taxonomy" id="255045"/>
    <lineage>
        <taxon>Bacteria</taxon>
        <taxon>Pseudomonadati</taxon>
        <taxon>Pseudomonadota</taxon>
        <taxon>Alphaproteobacteria</taxon>
        <taxon>Hyphomicrobiales</taxon>
        <taxon>Nitrobacteraceae</taxon>
        <taxon>Bradyrhizobium</taxon>
    </lineage>
</organism>
<dbReference type="GO" id="GO:0005829">
    <property type="term" value="C:cytosol"/>
    <property type="evidence" value="ECO:0007669"/>
    <property type="project" value="TreeGrafter"/>
</dbReference>
<dbReference type="Gene3D" id="1.10.10.10">
    <property type="entry name" value="Winged helix-like DNA-binding domain superfamily/Winged helix DNA-binding domain"/>
    <property type="match status" value="1"/>
</dbReference>
<dbReference type="Proteomes" id="UP000243904">
    <property type="component" value="Chromosome I"/>
</dbReference>
<dbReference type="PROSITE" id="PS50931">
    <property type="entry name" value="HTH_LYSR"/>
    <property type="match status" value="1"/>
</dbReference>
<keyword evidence="3" id="KW-0805">Transcription regulation</keyword>
<dbReference type="InterPro" id="IPR005119">
    <property type="entry name" value="LysR_subst-bd"/>
</dbReference>
<dbReference type="InterPro" id="IPR000847">
    <property type="entry name" value="LysR_HTH_N"/>
</dbReference>
<proteinExistence type="inferred from homology"/>
<keyword evidence="4 8" id="KW-0238">DNA-binding</keyword>
<dbReference type="InterPro" id="IPR050950">
    <property type="entry name" value="HTH-type_LysR_regulators"/>
</dbReference>
<comment type="function">
    <text evidence="1">NodD regulates the expression of the nodABCFE genes which encode other nodulation proteins. NodD is also a negative regulator of its own expression. Binds flavonoids as inducers.</text>
</comment>
<evidence type="ECO:0000256" key="2">
    <source>
        <dbReference type="ARBA" id="ARBA00009437"/>
    </source>
</evidence>
<dbReference type="AlphaFoldDB" id="A0A1H1S0T8"/>
<dbReference type="InterPro" id="IPR036390">
    <property type="entry name" value="WH_DNA-bd_sf"/>
</dbReference>
<protein>
    <submittedName>
        <fullName evidence="8">DNA-binding transcriptional regulator, LysR family</fullName>
    </submittedName>
</protein>
<evidence type="ECO:0000259" key="7">
    <source>
        <dbReference type="PROSITE" id="PS50931"/>
    </source>
</evidence>
<evidence type="ECO:0000313" key="8">
    <source>
        <dbReference type="EMBL" id="SDS41565.1"/>
    </source>
</evidence>
<reference evidence="9" key="1">
    <citation type="submission" date="2016-10" db="EMBL/GenBank/DDBJ databases">
        <authorList>
            <person name="Varghese N."/>
            <person name="Submissions S."/>
        </authorList>
    </citation>
    <scope>NUCLEOTIDE SEQUENCE [LARGE SCALE GENOMIC DNA]</scope>
    <source>
        <strain evidence="9">GAS369</strain>
    </source>
</reference>
<dbReference type="SUPFAM" id="SSF53850">
    <property type="entry name" value="Periplasmic binding protein-like II"/>
    <property type="match status" value="1"/>
</dbReference>
<evidence type="ECO:0000256" key="1">
    <source>
        <dbReference type="ARBA" id="ARBA00003502"/>
    </source>
</evidence>
<dbReference type="CDD" id="cd08440">
    <property type="entry name" value="PBP2_LTTR_like_4"/>
    <property type="match status" value="1"/>
</dbReference>
<dbReference type="EMBL" id="LT629750">
    <property type="protein sequence ID" value="SDS41565.1"/>
    <property type="molecule type" value="Genomic_DNA"/>
</dbReference>
<sequence>MSVTFRQLEALIAVAESRNFTRASEKLRMAQPMVSGLIQDLETELGFRLFDRTTRRVELTEAATEFLQDAQRLAGDIEGAVRRARDVGARRRGHIRVGAPPLLAAALLPQVISAFAQSSPGVSVTLVDRAVSAIYDLLRQGEINLAVGTFRRSEDGIARIPLVSYLLALVCRADHPLAANTRPRWSDLAGVPLIALRRGNGIREQVERGYTAAGLDSEPAFELDQMTTIISMVEAGFGVTVLPLYALTVIPKQSLVARPLVDPPVTREIDVAHRDDRSLSPAAADFVRLLKLGATQLQSQNERLLEIEKSPSGKPPASDMLT</sequence>
<dbReference type="Pfam" id="PF00126">
    <property type="entry name" value="HTH_1"/>
    <property type="match status" value="1"/>
</dbReference>
<dbReference type="PANTHER" id="PTHR30419:SF8">
    <property type="entry name" value="NITROGEN ASSIMILATION TRANSCRIPTIONAL ACTIVATOR-RELATED"/>
    <property type="match status" value="1"/>
</dbReference>
<feature type="region of interest" description="Disordered" evidence="6">
    <location>
        <begin position="302"/>
        <end position="322"/>
    </location>
</feature>
<keyword evidence="5" id="KW-0804">Transcription</keyword>
<dbReference type="RefSeq" id="WP_146687115.1">
    <property type="nucleotide sequence ID" value="NZ_LT629750.1"/>
</dbReference>
<evidence type="ECO:0000313" key="9">
    <source>
        <dbReference type="Proteomes" id="UP000243904"/>
    </source>
</evidence>
<dbReference type="GO" id="GO:0003700">
    <property type="term" value="F:DNA-binding transcription factor activity"/>
    <property type="evidence" value="ECO:0007669"/>
    <property type="project" value="InterPro"/>
</dbReference>
<dbReference type="PRINTS" id="PR00039">
    <property type="entry name" value="HTHLYSR"/>
</dbReference>
<feature type="domain" description="HTH lysR-type" evidence="7">
    <location>
        <begin position="3"/>
        <end position="60"/>
    </location>
</feature>
<name>A0A1H1S0T8_9BRAD</name>